<dbReference type="EMBL" id="LDRV01000027">
    <property type="protein sequence ID" value="KTS13368.1"/>
    <property type="molecule type" value="Genomic_DNA"/>
</dbReference>
<evidence type="ECO:0000256" key="1">
    <source>
        <dbReference type="SAM" id="MobiDB-lite"/>
    </source>
</evidence>
<protein>
    <submittedName>
        <fullName evidence="2">Uncharacterized protein</fullName>
    </submittedName>
</protein>
<accession>A0A147F9V2</accession>
<dbReference type="RefSeq" id="WP_058613534.1">
    <property type="nucleotide sequence ID" value="NZ_LDRV01000027.1"/>
</dbReference>
<proteinExistence type="predicted"/>
<evidence type="ECO:0000313" key="3">
    <source>
        <dbReference type="Proteomes" id="UP000072189"/>
    </source>
</evidence>
<dbReference type="Proteomes" id="UP000072189">
    <property type="component" value="Unassembled WGS sequence"/>
</dbReference>
<organism evidence="2 3">
    <name type="scientific">Microbacterium testaceum</name>
    <name type="common">Aureobacterium testaceum</name>
    <name type="synonym">Brevibacterium testaceum</name>
    <dbReference type="NCBI Taxonomy" id="2033"/>
    <lineage>
        <taxon>Bacteria</taxon>
        <taxon>Bacillati</taxon>
        <taxon>Actinomycetota</taxon>
        <taxon>Actinomycetes</taxon>
        <taxon>Micrococcales</taxon>
        <taxon>Microbacteriaceae</taxon>
        <taxon>Microbacterium</taxon>
    </lineage>
</organism>
<feature type="region of interest" description="Disordered" evidence="1">
    <location>
        <begin position="225"/>
        <end position="255"/>
    </location>
</feature>
<dbReference type="AlphaFoldDB" id="A0A147F9V2"/>
<sequence length="255" mass="28247">MSDAEGRPTVELPEAVLALLAAADADTLLRDAESLATGLADAGWTPDVESGRFAAGDWDLLSSAWAPNLSVFFEGEEDEVRVRAQAVASFLTSRTDRWAFHTEGDDWSRWPLDDVRWTEGDWMAAHPLEWRGGGVVISLYLQPDYRPGKILAPANLHVGVDRADTPPEGLPRDDERARRVVRDGSVVDRWFLAGEHDLPDDVITALENDPDSRVRVAAESERWYRERTIIGPPPTVDEDGPGHGHEQPPARFAPR</sequence>
<comment type="caution">
    <text evidence="2">The sequence shown here is derived from an EMBL/GenBank/DDBJ whole genome shotgun (WGS) entry which is preliminary data.</text>
</comment>
<gene>
    <name evidence="2" type="ORF">RSA3_04985</name>
</gene>
<evidence type="ECO:0000313" key="2">
    <source>
        <dbReference type="EMBL" id="KTS13368.1"/>
    </source>
</evidence>
<dbReference type="PATRIC" id="fig|2033.7.peg.1580"/>
<reference evidence="2 3" key="1">
    <citation type="journal article" date="2016" name="Front. Microbiol.">
        <title>Genomic Resource of Rice Seed Associated Bacteria.</title>
        <authorList>
            <person name="Midha S."/>
            <person name="Bansal K."/>
            <person name="Sharma S."/>
            <person name="Kumar N."/>
            <person name="Patil P.P."/>
            <person name="Chaudhry V."/>
            <person name="Patil P.B."/>
        </authorList>
    </citation>
    <scope>NUCLEOTIDE SEQUENCE [LARGE SCALE GENOMIC DNA]</scope>
    <source>
        <strain evidence="2 3">RSA3</strain>
    </source>
</reference>
<name>A0A147F9V2_MICTE</name>